<keyword evidence="7" id="KW-0156">Chromatin regulator</keyword>
<dbReference type="PANTHER" id="PTHR23239">
    <property type="entry name" value="INTERMEDIATE FILAMENT"/>
    <property type="match status" value="1"/>
</dbReference>
<sequence length="1145" mass="127057">MSSSSGGGGFGGSGLGFGGGSGGGFGAASMLGSGSAFSGGFGSSSGGGFGSSLSSGFGGGFGSGLGGSYGSGLGGAFGGGLGSGFSSSSGAGFGGGFGSGSGSGFGGGFGTAGAGDGGLLSGSKKETMQNLNDRLAAYLDKVRSLEDANTDLERKIREWYEKNSSGAGIPGSGNDYSKYYPIIEDLRNKIINATIDNARIILQVDNARLAADDFRLKYENEVALRQSVEADINGLRRVLDELTLTRADLEMQIESLNEELAYLKKNHEEELQGIQSSALGQVSVEMDAAPGTDLTKLLNDMRGQYEVIAEQNRKEAEAWFNEKSGELKREISTNTEQLQSGKSEITDLKRTLQSLEIELQSQLAMKKSLEDTLAETEGGYCAQLSQIQLQIGNLESQLFQVRADMERQNAEHQQLLDIKTRLEMEIETYRRLLDGEFVTAPPDPYAPFHWAVKALQQPSHPINKVRLAKVEDGRRMELSQLLNESRAKYETLITRNQIKTIISARTQRDEATIIRMDKDAEALKAARAELCEARRQWHHMQIEIESLHAVEKGLERSLRATEQQYHMQLQNLEAEIECLEKELLEVRRGIEKQLQEHEILLNTKMKLEEEIATYRSLLEQEENRFRCSVPDQKDDKKPTTSKTAFTLPSNGVKKHETEKVELMTKQAVLDGNTMKESAEAHGTVQTEKVDEVIKEWEGSFFKDNPRLRKKSVSLRFDLHLAATDEVAENLPIKMSKRPSYAPPPTPAPATQMPSTPGFVGYNPYSHLAYNNYRLGGNPGTNSRVTASSGITIPKPPKPPDKPLMPYMRYSRKVWDQVKASNPDLKLWEIGKIIGGMWRDLTDEEKQEYLNEYEAEKIEYNESMKAYHNSPAYLAYINAKSRAEAALEEESRQRQSRMEKGEPYMSIQPAEDPDDYDDGFSMKHTATARFQRNHRLISEILSESVVPDVRSVVTTARMQVLKRQVQSLMVHQRKLEAELLQIEERHQEKKRKFLESTESFNNELKRLCSLKVEVDMEKIAAEIAQAEEQARKRQEEREKEAAEQAERSQNNIAAEEDQTANKIEEKKEEESAPMETEEPHPEESTENQQNGEEGTSTPDDKESGQEGVDSTAEEGTSDSNTGSESNSATVEEPPADPITEDSEKKE</sequence>
<feature type="coiled-coil region" evidence="16">
    <location>
        <begin position="838"/>
        <end position="869"/>
    </location>
</feature>
<feature type="DNA-binding region" description="HMG box" evidence="14">
    <location>
        <begin position="799"/>
        <end position="867"/>
    </location>
</feature>
<dbReference type="GO" id="GO:0007399">
    <property type="term" value="P:nervous system development"/>
    <property type="evidence" value="ECO:0007669"/>
    <property type="project" value="UniProtKB-KW"/>
</dbReference>
<feature type="domain" description="IF rod" evidence="19">
    <location>
        <begin position="124"/>
        <end position="440"/>
    </location>
</feature>
<dbReference type="AlphaFoldDB" id="A0ABC9XN01"/>
<keyword evidence="2" id="KW-1017">Isopeptide bond</keyword>
<feature type="compositionally biased region" description="Polar residues" evidence="17">
    <location>
        <begin position="1116"/>
        <end position="1128"/>
    </location>
</feature>
<dbReference type="Gene3D" id="1.20.5.170">
    <property type="match status" value="2"/>
</dbReference>
<dbReference type="SMART" id="SM00398">
    <property type="entry name" value="HMG"/>
    <property type="match status" value="1"/>
</dbReference>
<accession>A0ABC9XN01</accession>
<evidence type="ECO:0000256" key="11">
    <source>
        <dbReference type="ARBA" id="ARBA00023242"/>
    </source>
</evidence>
<evidence type="ECO:0000256" key="1">
    <source>
        <dbReference type="ARBA" id="ARBA00022481"/>
    </source>
</evidence>
<keyword evidence="3" id="KW-0597">Phosphoprotein</keyword>
<dbReference type="SUPFAM" id="SSF47095">
    <property type="entry name" value="HMG-box"/>
    <property type="match status" value="1"/>
</dbReference>
<dbReference type="SUPFAM" id="SSF64593">
    <property type="entry name" value="Intermediate filament protein, coiled coil region"/>
    <property type="match status" value="3"/>
</dbReference>
<dbReference type="GO" id="GO:0006325">
    <property type="term" value="P:chromatin organization"/>
    <property type="evidence" value="ECO:0007669"/>
    <property type="project" value="UniProtKB-KW"/>
</dbReference>
<feature type="compositionally biased region" description="Basic and acidic residues" evidence="17">
    <location>
        <begin position="1029"/>
        <end position="1045"/>
    </location>
</feature>
<evidence type="ECO:0000256" key="3">
    <source>
        <dbReference type="ARBA" id="ARBA00022553"/>
    </source>
</evidence>
<dbReference type="InterPro" id="IPR002957">
    <property type="entry name" value="Keratin_I"/>
</dbReference>
<name>A0ABC9XN01_GRUJA</name>
<evidence type="ECO:0000256" key="2">
    <source>
        <dbReference type="ARBA" id="ARBA00022499"/>
    </source>
</evidence>
<feature type="coiled-coil region" evidence="16">
    <location>
        <begin position="338"/>
        <end position="425"/>
    </location>
</feature>
<evidence type="ECO:0000256" key="9">
    <source>
        <dbReference type="ARBA" id="ARBA00023054"/>
    </source>
</evidence>
<dbReference type="Gene3D" id="1.10.30.10">
    <property type="entry name" value="High mobility group box domain"/>
    <property type="match status" value="1"/>
</dbReference>
<evidence type="ECO:0000256" key="5">
    <source>
        <dbReference type="ARBA" id="ARBA00022754"/>
    </source>
</evidence>
<dbReference type="FunFam" id="1.20.5.500:FF:000001">
    <property type="entry name" value="Type II keratin 23"/>
    <property type="match status" value="1"/>
</dbReference>
<evidence type="ECO:0000256" key="13">
    <source>
        <dbReference type="ARBA" id="ARBA00079499"/>
    </source>
</evidence>
<feature type="coiled-coil region" evidence="16">
    <location>
        <begin position="128"/>
        <end position="162"/>
    </location>
</feature>
<dbReference type="InterPro" id="IPR009071">
    <property type="entry name" value="HMG_box_dom"/>
</dbReference>
<keyword evidence="21" id="KW-1185">Reference proteome</keyword>
<keyword evidence="6" id="KW-0832">Ubl conjugation</keyword>
<dbReference type="GO" id="GO:0003677">
    <property type="term" value="F:DNA binding"/>
    <property type="evidence" value="ECO:0007669"/>
    <property type="project" value="UniProtKB-UniRule"/>
</dbReference>
<dbReference type="GO" id="GO:0005882">
    <property type="term" value="C:intermediate filament"/>
    <property type="evidence" value="ECO:0007669"/>
    <property type="project" value="UniProtKB-KW"/>
</dbReference>
<dbReference type="Gene3D" id="1.20.5.500">
    <property type="entry name" value="Single helix bin"/>
    <property type="match status" value="2"/>
</dbReference>
<feature type="compositionally biased region" description="Polar residues" evidence="17">
    <location>
        <begin position="1086"/>
        <end position="1096"/>
    </location>
</feature>
<feature type="region of interest" description="Disordered" evidence="17">
    <location>
        <begin position="1029"/>
        <end position="1145"/>
    </location>
</feature>
<evidence type="ECO:0000313" key="21">
    <source>
        <dbReference type="Proteomes" id="UP001623348"/>
    </source>
</evidence>
<feature type="coiled-coil region" evidence="16">
    <location>
        <begin position="555"/>
        <end position="624"/>
    </location>
</feature>
<organism evidence="20 21">
    <name type="scientific">Grus japonensis</name>
    <name type="common">Japanese crane</name>
    <name type="synonym">Red-crowned crane</name>
    <dbReference type="NCBI Taxonomy" id="30415"/>
    <lineage>
        <taxon>Eukaryota</taxon>
        <taxon>Metazoa</taxon>
        <taxon>Chordata</taxon>
        <taxon>Craniata</taxon>
        <taxon>Vertebrata</taxon>
        <taxon>Euteleostomi</taxon>
        <taxon>Archelosauria</taxon>
        <taxon>Archosauria</taxon>
        <taxon>Dinosauria</taxon>
        <taxon>Saurischia</taxon>
        <taxon>Theropoda</taxon>
        <taxon>Coelurosauria</taxon>
        <taxon>Aves</taxon>
        <taxon>Neognathae</taxon>
        <taxon>Neoaves</taxon>
        <taxon>Gruiformes</taxon>
        <taxon>Gruidae</taxon>
        <taxon>Grus</taxon>
    </lineage>
</organism>
<feature type="region of interest" description="Disordered" evidence="17">
    <location>
        <begin position="886"/>
        <end position="908"/>
    </location>
</feature>
<gene>
    <name evidence="20" type="ORF">GRJ2_002372900</name>
</gene>
<evidence type="ECO:0000256" key="4">
    <source>
        <dbReference type="ARBA" id="ARBA00022744"/>
    </source>
</evidence>
<dbReference type="PANTHER" id="PTHR23239:SF369">
    <property type="entry name" value="KERATIN, TYPE I CYTOSKELETAL 12"/>
    <property type="match status" value="1"/>
</dbReference>
<evidence type="ECO:0000256" key="12">
    <source>
        <dbReference type="ARBA" id="ARBA00067740"/>
    </source>
</evidence>
<evidence type="ECO:0000256" key="7">
    <source>
        <dbReference type="ARBA" id="ARBA00022853"/>
    </source>
</evidence>
<feature type="compositionally biased region" description="Basic and acidic residues" evidence="17">
    <location>
        <begin position="886"/>
        <end position="901"/>
    </location>
</feature>
<feature type="coiled-coil region" evidence="16">
    <location>
        <begin position="225"/>
        <end position="273"/>
    </location>
</feature>
<keyword evidence="10 14" id="KW-0238">DNA-binding</keyword>
<evidence type="ECO:0000256" key="15">
    <source>
        <dbReference type="RuleBase" id="RU000685"/>
    </source>
</evidence>
<dbReference type="FunFam" id="1.10.30.10:FF:000011">
    <property type="entry name" value="Putative SWI/SNF-related matrix-associated actin-dependent regulator of chromatin subfamily E member 1"/>
    <property type="match status" value="1"/>
</dbReference>
<dbReference type="Pfam" id="PF00038">
    <property type="entry name" value="Filament"/>
    <property type="match status" value="2"/>
</dbReference>
<dbReference type="PROSITE" id="PS00226">
    <property type="entry name" value="IF_ROD_1"/>
    <property type="match status" value="2"/>
</dbReference>
<reference evidence="20 21" key="1">
    <citation type="submission" date="2024-06" db="EMBL/GenBank/DDBJ databases">
        <title>The draft genome of Grus japonensis, version 3.</title>
        <authorList>
            <person name="Nabeshima K."/>
            <person name="Suzuki S."/>
            <person name="Onuma M."/>
        </authorList>
    </citation>
    <scope>NUCLEOTIDE SEQUENCE [LARGE SCALE GENOMIC DNA]</scope>
    <source>
        <strain evidence="20 21">451A</strain>
    </source>
</reference>
<dbReference type="InterPro" id="IPR039008">
    <property type="entry name" value="IF_rod_dom"/>
</dbReference>
<keyword evidence="5 15" id="KW-0403">Intermediate filament</keyword>
<evidence type="ECO:0000259" key="19">
    <source>
        <dbReference type="PROSITE" id="PS51842"/>
    </source>
</evidence>
<dbReference type="CDD" id="cd21983">
    <property type="entry name" value="HMG-box_SMARCE1"/>
    <property type="match status" value="1"/>
</dbReference>
<keyword evidence="8" id="KW-0524">Neurogenesis</keyword>
<dbReference type="PROSITE" id="PS51842">
    <property type="entry name" value="IF_ROD_2"/>
    <property type="match status" value="2"/>
</dbReference>
<keyword evidence="9 16" id="KW-0175">Coiled coil</keyword>
<proteinExistence type="inferred from homology"/>
<evidence type="ECO:0000313" key="20">
    <source>
        <dbReference type="EMBL" id="GAB0199075.1"/>
    </source>
</evidence>
<dbReference type="FunFam" id="1.20.5.170:FF:000002">
    <property type="entry name" value="Type I keratin KA11"/>
    <property type="match status" value="1"/>
</dbReference>
<comment type="caution">
    <text evidence="20">The sequence shown here is derived from an EMBL/GenBank/DDBJ whole genome shotgun (WGS) entry which is preliminary data.</text>
</comment>
<dbReference type="Proteomes" id="UP001623348">
    <property type="component" value="Unassembled WGS sequence"/>
</dbReference>
<protein>
    <recommendedName>
        <fullName evidence="12">SWI/SNF-related matrix-associated actin-dependent regulator of chromatin subfamily E member 1</fullName>
    </recommendedName>
    <alternativeName>
        <fullName evidence="13">BRG1-associated factor 57</fullName>
    </alternativeName>
</protein>
<evidence type="ECO:0000256" key="10">
    <source>
        <dbReference type="ARBA" id="ARBA00023125"/>
    </source>
</evidence>
<dbReference type="Pfam" id="PF00505">
    <property type="entry name" value="HMG_box"/>
    <property type="match status" value="1"/>
</dbReference>
<feature type="domain" description="IF rod" evidence="19">
    <location>
        <begin position="477"/>
        <end position="625"/>
    </location>
</feature>
<evidence type="ECO:0000256" key="14">
    <source>
        <dbReference type="PROSITE-ProRule" id="PRU00267"/>
    </source>
</evidence>
<dbReference type="GO" id="GO:0005634">
    <property type="term" value="C:nucleus"/>
    <property type="evidence" value="ECO:0007669"/>
    <property type="project" value="UniProtKB-UniRule"/>
</dbReference>
<dbReference type="InterPro" id="IPR018039">
    <property type="entry name" value="IF_conserved"/>
</dbReference>
<keyword evidence="4" id="KW-0416">Keratin</keyword>
<dbReference type="PROSITE" id="PS50118">
    <property type="entry name" value="HMG_BOX_2"/>
    <property type="match status" value="1"/>
</dbReference>
<evidence type="ECO:0000256" key="17">
    <source>
        <dbReference type="SAM" id="MobiDB-lite"/>
    </source>
</evidence>
<comment type="similarity">
    <text evidence="15">Belongs to the intermediate filament family.</text>
</comment>
<keyword evidence="11 14" id="KW-0539">Nucleus</keyword>
<feature type="domain" description="HMG box" evidence="18">
    <location>
        <begin position="799"/>
        <end position="867"/>
    </location>
</feature>
<dbReference type="InterPro" id="IPR036910">
    <property type="entry name" value="HMG_box_dom_sf"/>
</dbReference>
<evidence type="ECO:0000256" key="8">
    <source>
        <dbReference type="ARBA" id="ARBA00022902"/>
    </source>
</evidence>
<evidence type="ECO:0000256" key="16">
    <source>
        <dbReference type="SAM" id="Coils"/>
    </source>
</evidence>
<dbReference type="PRINTS" id="PR01248">
    <property type="entry name" value="TYPE1KERATIN"/>
</dbReference>
<keyword evidence="1" id="KW-0488">Methylation</keyword>
<evidence type="ECO:0000259" key="18">
    <source>
        <dbReference type="PROSITE" id="PS50118"/>
    </source>
</evidence>
<dbReference type="Gene3D" id="1.20.5.1160">
    <property type="entry name" value="Vasodilator-stimulated phosphoprotein"/>
    <property type="match status" value="1"/>
</dbReference>
<dbReference type="SMART" id="SM01391">
    <property type="entry name" value="Filament"/>
    <property type="match status" value="1"/>
</dbReference>
<dbReference type="EMBL" id="BAAFJT010000022">
    <property type="protein sequence ID" value="GAB0199075.1"/>
    <property type="molecule type" value="Genomic_DNA"/>
</dbReference>
<evidence type="ECO:0000256" key="6">
    <source>
        <dbReference type="ARBA" id="ARBA00022843"/>
    </source>
</evidence>
<dbReference type="FunFam" id="1.20.5.1160:FF:000002">
    <property type="entry name" value="Type I keratin 10"/>
    <property type="match status" value="1"/>
</dbReference>